<comment type="caution">
    <text evidence="1">The sequence shown here is derived from an EMBL/GenBank/DDBJ whole genome shotgun (WGS) entry which is preliminary data.</text>
</comment>
<dbReference type="SUPFAM" id="SSF50814">
    <property type="entry name" value="Lipocalins"/>
    <property type="match status" value="1"/>
</dbReference>
<dbReference type="Proteomes" id="UP000284751">
    <property type="component" value="Unassembled WGS sequence"/>
</dbReference>
<sequence length="145" mass="16194">MQENYLISIVGTQEIDGEKDQIELTTVGTYVRKGNSRYIVYHEFNQDFPAGKVTSVLKVEDDKRVTLIRSGDQRSRLVLEKGKRHLCHYDTGFGSLMVGVFAQSIHSDLTDSGGTLDVSYSLDINSGLNSMNSIFVDVKRNAKKS</sequence>
<protein>
    <submittedName>
        <fullName evidence="1">DUF1934 domain-containing protein</fullName>
    </submittedName>
</protein>
<gene>
    <name evidence="1" type="ORF">DWY99_10980</name>
</gene>
<dbReference type="Gene3D" id="2.40.128.20">
    <property type="match status" value="1"/>
</dbReference>
<dbReference type="InterPro" id="IPR015231">
    <property type="entry name" value="DUF1934"/>
</dbReference>
<organism evidence="1 2">
    <name type="scientific">[Clostridium] leptum</name>
    <dbReference type="NCBI Taxonomy" id="1535"/>
    <lineage>
        <taxon>Bacteria</taxon>
        <taxon>Bacillati</taxon>
        <taxon>Bacillota</taxon>
        <taxon>Clostridia</taxon>
        <taxon>Eubacteriales</taxon>
        <taxon>Oscillospiraceae</taxon>
        <taxon>Oscillospiraceae incertae sedis</taxon>
    </lineage>
</organism>
<proteinExistence type="predicted"/>
<name>A0A412AVM1_9FIRM</name>
<dbReference type="AlphaFoldDB" id="A0A412AVM1"/>
<accession>A0A412AVM1</accession>
<dbReference type="Pfam" id="PF09148">
    <property type="entry name" value="DUF1934"/>
    <property type="match status" value="1"/>
</dbReference>
<evidence type="ECO:0000313" key="1">
    <source>
        <dbReference type="EMBL" id="RGQ37054.1"/>
    </source>
</evidence>
<reference evidence="1 2" key="1">
    <citation type="submission" date="2018-08" db="EMBL/GenBank/DDBJ databases">
        <title>A genome reference for cultivated species of the human gut microbiota.</title>
        <authorList>
            <person name="Zou Y."/>
            <person name="Xue W."/>
            <person name="Luo G."/>
        </authorList>
    </citation>
    <scope>NUCLEOTIDE SEQUENCE [LARGE SCALE GENOMIC DNA]</scope>
    <source>
        <strain evidence="1 2">AF28-26</strain>
    </source>
</reference>
<dbReference type="InterPro" id="IPR012674">
    <property type="entry name" value="Calycin"/>
</dbReference>
<evidence type="ECO:0000313" key="2">
    <source>
        <dbReference type="Proteomes" id="UP000284751"/>
    </source>
</evidence>
<dbReference type="EMBL" id="QRTC01000049">
    <property type="protein sequence ID" value="RGQ37054.1"/>
    <property type="molecule type" value="Genomic_DNA"/>
</dbReference>